<sequence length="201" mass="21911">MNRVIVIKFSTVDGVVEDPDGSDGTPFGGWALRTGRAAVADDKFRLGDKLETGALLFGRATWQLFSRRWPSRTDPYAVRMNRARKYVASRTLTDVTAWANSELIKDDLIGSVRALRERHDVIVIGSIGLAAALADHDLVDEYRVLIFPAAAGAGRRLFGPNVPRRELRLVSAEALGVVALLRYEVADQGNVSDSASSTARS</sequence>
<dbReference type="AlphaFoldDB" id="A0A7Y9I5X4"/>
<protein>
    <submittedName>
        <fullName evidence="2">Dihydrofolate reductase</fullName>
    </submittedName>
</protein>
<dbReference type="RefSeq" id="WP_179750525.1">
    <property type="nucleotide sequence ID" value="NZ_JACCBU010000001.1"/>
</dbReference>
<dbReference type="InterPro" id="IPR024072">
    <property type="entry name" value="DHFR-like_dom_sf"/>
</dbReference>
<comment type="caution">
    <text evidence="2">The sequence shown here is derived from an EMBL/GenBank/DDBJ whole genome shotgun (WGS) entry which is preliminary data.</text>
</comment>
<dbReference type="EMBL" id="JACCBU010000001">
    <property type="protein sequence ID" value="NYE70797.1"/>
    <property type="molecule type" value="Genomic_DNA"/>
</dbReference>
<proteinExistence type="predicted"/>
<name>A0A7Y9I5X4_9ACTN</name>
<feature type="domain" description="Bacterial bifunctional deaminase-reductase C-terminal" evidence="1">
    <location>
        <begin position="4"/>
        <end position="177"/>
    </location>
</feature>
<evidence type="ECO:0000313" key="3">
    <source>
        <dbReference type="Proteomes" id="UP000569914"/>
    </source>
</evidence>
<dbReference type="InterPro" id="IPR002734">
    <property type="entry name" value="RibDG_C"/>
</dbReference>
<dbReference type="SUPFAM" id="SSF53597">
    <property type="entry name" value="Dihydrofolate reductase-like"/>
    <property type="match status" value="1"/>
</dbReference>
<gene>
    <name evidence="2" type="ORF">BKA15_002126</name>
</gene>
<dbReference type="GO" id="GO:0009231">
    <property type="term" value="P:riboflavin biosynthetic process"/>
    <property type="evidence" value="ECO:0007669"/>
    <property type="project" value="InterPro"/>
</dbReference>
<dbReference type="Gene3D" id="3.40.430.10">
    <property type="entry name" value="Dihydrofolate Reductase, subunit A"/>
    <property type="match status" value="1"/>
</dbReference>
<evidence type="ECO:0000313" key="2">
    <source>
        <dbReference type="EMBL" id="NYE70797.1"/>
    </source>
</evidence>
<evidence type="ECO:0000259" key="1">
    <source>
        <dbReference type="Pfam" id="PF01872"/>
    </source>
</evidence>
<keyword evidence="3" id="KW-1185">Reference proteome</keyword>
<dbReference type="GO" id="GO:0008703">
    <property type="term" value="F:5-amino-6-(5-phosphoribosylamino)uracil reductase activity"/>
    <property type="evidence" value="ECO:0007669"/>
    <property type="project" value="InterPro"/>
</dbReference>
<dbReference type="Proteomes" id="UP000569914">
    <property type="component" value="Unassembled WGS sequence"/>
</dbReference>
<dbReference type="Pfam" id="PF01872">
    <property type="entry name" value="RibD_C"/>
    <property type="match status" value="1"/>
</dbReference>
<organism evidence="2 3">
    <name type="scientific">Microlunatus parietis</name>
    <dbReference type="NCBI Taxonomy" id="682979"/>
    <lineage>
        <taxon>Bacteria</taxon>
        <taxon>Bacillati</taxon>
        <taxon>Actinomycetota</taxon>
        <taxon>Actinomycetes</taxon>
        <taxon>Propionibacteriales</taxon>
        <taxon>Propionibacteriaceae</taxon>
        <taxon>Microlunatus</taxon>
    </lineage>
</organism>
<accession>A0A7Y9I5X4</accession>
<reference evidence="2 3" key="1">
    <citation type="submission" date="2020-07" db="EMBL/GenBank/DDBJ databases">
        <title>Sequencing the genomes of 1000 actinobacteria strains.</title>
        <authorList>
            <person name="Klenk H.-P."/>
        </authorList>
    </citation>
    <scope>NUCLEOTIDE SEQUENCE [LARGE SCALE GENOMIC DNA]</scope>
    <source>
        <strain evidence="2 3">DSM 22083</strain>
    </source>
</reference>